<dbReference type="Gene3D" id="1.10.10.60">
    <property type="entry name" value="Homeodomain-like"/>
    <property type="match status" value="2"/>
</dbReference>
<evidence type="ECO:0000256" key="2">
    <source>
        <dbReference type="SAM" id="MobiDB-lite"/>
    </source>
</evidence>
<reference evidence="4" key="1">
    <citation type="submission" date="2019-06" db="EMBL/GenBank/DDBJ databases">
        <authorList>
            <consortium name="Wellcome Sanger Institute Data Sharing"/>
        </authorList>
    </citation>
    <scope>NUCLEOTIDE SEQUENCE [LARGE SCALE GENOMIC DNA]</scope>
</reference>
<dbReference type="PANTHER" id="PTHR19303">
    <property type="entry name" value="TRANSPOSON"/>
    <property type="match status" value="1"/>
</dbReference>
<keyword evidence="1" id="KW-0238">DNA-binding</keyword>
<evidence type="ECO:0000313" key="5">
    <source>
        <dbReference type="Proteomes" id="UP000472267"/>
    </source>
</evidence>
<dbReference type="Proteomes" id="UP000472267">
    <property type="component" value="Chromosome 3"/>
</dbReference>
<evidence type="ECO:0000259" key="3">
    <source>
        <dbReference type="PROSITE" id="PS51253"/>
    </source>
</evidence>
<organism evidence="4 5">
    <name type="scientific">Salarias fasciatus</name>
    <name type="common">Jewelled blenny</name>
    <name type="synonym">Blennius fasciatus</name>
    <dbReference type="NCBI Taxonomy" id="181472"/>
    <lineage>
        <taxon>Eukaryota</taxon>
        <taxon>Metazoa</taxon>
        <taxon>Chordata</taxon>
        <taxon>Craniata</taxon>
        <taxon>Vertebrata</taxon>
        <taxon>Euteleostomi</taxon>
        <taxon>Actinopterygii</taxon>
        <taxon>Neopterygii</taxon>
        <taxon>Teleostei</taxon>
        <taxon>Neoteleostei</taxon>
        <taxon>Acanthomorphata</taxon>
        <taxon>Ovalentaria</taxon>
        <taxon>Blenniimorphae</taxon>
        <taxon>Blenniiformes</taxon>
        <taxon>Blennioidei</taxon>
        <taxon>Blenniidae</taxon>
        <taxon>Salariinae</taxon>
        <taxon>Salarias</taxon>
    </lineage>
</organism>
<dbReference type="PANTHER" id="PTHR19303:SF74">
    <property type="entry name" value="POGO TRANSPOSABLE ELEMENT WITH KRAB DOMAIN"/>
    <property type="match status" value="1"/>
</dbReference>
<dbReference type="Pfam" id="PF09607">
    <property type="entry name" value="BrkDBD"/>
    <property type="match status" value="1"/>
</dbReference>
<protein>
    <recommendedName>
        <fullName evidence="3">HTH CENPB-type domain-containing protein</fullName>
    </recommendedName>
</protein>
<feature type="domain" description="HTH CENPB-type" evidence="3">
    <location>
        <begin position="130"/>
        <end position="203"/>
    </location>
</feature>
<feature type="compositionally biased region" description="Acidic residues" evidence="2">
    <location>
        <begin position="477"/>
        <end position="493"/>
    </location>
</feature>
<dbReference type="InterPro" id="IPR009057">
    <property type="entry name" value="Homeodomain-like_sf"/>
</dbReference>
<dbReference type="InterPro" id="IPR050863">
    <property type="entry name" value="CenT-Element_Derived"/>
</dbReference>
<dbReference type="InterPro" id="IPR004875">
    <property type="entry name" value="DDE_SF_endonuclease_dom"/>
</dbReference>
<feature type="region of interest" description="Disordered" evidence="2">
    <location>
        <begin position="462"/>
        <end position="493"/>
    </location>
</feature>
<dbReference type="OMA" id="PKECDAE"/>
<accession>A0A672H0Y3</accession>
<dbReference type="InterPro" id="IPR006600">
    <property type="entry name" value="HTH_CenpB_DNA-bd_dom"/>
</dbReference>
<dbReference type="Ensembl" id="ENSSFAT00005018844.1">
    <property type="protein sequence ID" value="ENSSFAP00005018114.1"/>
    <property type="gene ID" value="ENSSFAG00005009579.1"/>
</dbReference>
<proteinExistence type="predicted"/>
<dbReference type="SMART" id="SM00674">
    <property type="entry name" value="CENPB"/>
    <property type="match status" value="1"/>
</dbReference>
<dbReference type="Pfam" id="PF03184">
    <property type="entry name" value="DDE_1"/>
    <property type="match status" value="1"/>
</dbReference>
<dbReference type="GO" id="GO:0005634">
    <property type="term" value="C:nucleus"/>
    <property type="evidence" value="ECO:0007669"/>
    <property type="project" value="TreeGrafter"/>
</dbReference>
<dbReference type="AlphaFoldDB" id="A0A672H0Y3"/>
<name>A0A672H0Y3_SALFA</name>
<dbReference type="Pfam" id="PF03221">
    <property type="entry name" value="HTH_Tnp_Tc5"/>
    <property type="match status" value="1"/>
</dbReference>
<keyword evidence="5" id="KW-1185">Reference proteome</keyword>
<dbReference type="PROSITE" id="PS51253">
    <property type="entry name" value="HTH_CENPB"/>
    <property type="match status" value="1"/>
</dbReference>
<evidence type="ECO:0000256" key="1">
    <source>
        <dbReference type="ARBA" id="ARBA00023125"/>
    </source>
</evidence>
<dbReference type="InterPro" id="IPR018586">
    <property type="entry name" value="Brinker_DNA-bd"/>
</dbReference>
<sequence length="493" mass="56055">MGHAQHSCFWCMTCSDSRTQTSSAANFVKAPSTFPQIHKSPMSKYELETGFSSLTIVASHFSPQPGSNAGQLNKQQRRSYDANFKLMVINAAESSNNCQAAKRYGVAECRVRYWRAQKERLQNANTMRKAFRGPKSGRFREIDRRVSEYVSEKRNEGMPITRAVIQLKALEIANELKIPPTKFKASLGWCKRMMRRNGLALRRKTSLAQRWPSDFREKLLSYQRYVLGLRKKHHYPLDQMGNADQTPVYFDMPSHVTVEKKGEKSVLVKSTGNEKSRITVMLTCLADGTKLPPYVVLRRKTIPKEPMPPGIIVRAQEKGWMETELVVDWLKVVWGRRRGGLRKTRNMLVLDAFRGHLTEPVKKQLRSMNGDLVIIPGGMTSQLQVLDVVVNKPFKDNLRKKYTEWLLSADHALTPTGRIQKPAVRLLCEWVLQAWDAVSSESIINGFKKCCISNAMDGSEDDVLWEEVGPAEQREDGSDESDSEPSEAEDLCE</sequence>
<evidence type="ECO:0000313" key="4">
    <source>
        <dbReference type="Ensembl" id="ENSSFAP00005018114.1"/>
    </source>
</evidence>
<dbReference type="InParanoid" id="A0A672H0Y3"/>
<reference evidence="4" key="2">
    <citation type="submission" date="2025-08" db="UniProtKB">
        <authorList>
            <consortium name="Ensembl"/>
        </authorList>
    </citation>
    <scope>IDENTIFICATION</scope>
</reference>
<reference evidence="4" key="3">
    <citation type="submission" date="2025-09" db="UniProtKB">
        <authorList>
            <consortium name="Ensembl"/>
        </authorList>
    </citation>
    <scope>IDENTIFICATION</scope>
</reference>
<dbReference type="SUPFAM" id="SSF46689">
    <property type="entry name" value="Homeodomain-like"/>
    <property type="match status" value="1"/>
</dbReference>
<dbReference type="GO" id="GO:0003677">
    <property type="term" value="F:DNA binding"/>
    <property type="evidence" value="ECO:0007669"/>
    <property type="project" value="UniProtKB-KW"/>
</dbReference>